<dbReference type="OrthoDB" id="9770965at2"/>
<dbReference type="GO" id="GO:0016787">
    <property type="term" value="F:hydrolase activity"/>
    <property type="evidence" value="ECO:0007669"/>
    <property type="project" value="UniProtKB-UniRule"/>
</dbReference>
<feature type="short sequence motif" description="GXSXG" evidence="4">
    <location>
        <begin position="37"/>
        <end position="41"/>
    </location>
</feature>
<proteinExistence type="predicted"/>
<sequence>MFMNGLFLQGGGAKGAFQAGALYAMHEKGMDFDIISGTSIGSINGYYVYTGNLEELKKYYTEFDMAGAMKRYRISDTIPNDYIIDELRKLRGINPKVKAFYVNYVSVNESTLNHVHKNLVGLDKEESLKYIKYSSQLPFSCPEGEDSVDFERALELYDPPVLAAQFGQKLQNGYYDKFNLDGGMMNNNFMEPFLKETVDKLYLLVLQNNFKIPQYLLDKYSEDQLIIIKRKEQYKSNDTLNCDSKFLNKLFKEGYEAAKEII</sequence>
<dbReference type="InterPro" id="IPR050301">
    <property type="entry name" value="NTE"/>
</dbReference>
<keyword evidence="1 4" id="KW-0378">Hydrolase</keyword>
<dbReference type="EMBL" id="QAMZ01000023">
    <property type="protein sequence ID" value="PWL54419.1"/>
    <property type="molecule type" value="Genomic_DNA"/>
</dbReference>
<evidence type="ECO:0000313" key="6">
    <source>
        <dbReference type="EMBL" id="PWL54419.1"/>
    </source>
</evidence>
<reference evidence="6 7" key="1">
    <citation type="submission" date="2018-03" db="EMBL/GenBank/DDBJ databases">
        <title>The uncultured portion of the human microbiome is neutrally assembled.</title>
        <authorList>
            <person name="Jeraldo P."/>
            <person name="Boardman L."/>
            <person name="White B.A."/>
            <person name="Nelson H."/>
            <person name="Goldenfeld N."/>
            <person name="Chia N."/>
        </authorList>
    </citation>
    <scope>NUCLEOTIDE SEQUENCE [LARGE SCALE GENOMIC DNA]</scope>
    <source>
        <strain evidence="6">CIM:MAG 903</strain>
    </source>
</reference>
<dbReference type="PANTHER" id="PTHR14226">
    <property type="entry name" value="NEUROPATHY TARGET ESTERASE/SWISS CHEESE D.MELANOGASTER"/>
    <property type="match status" value="1"/>
</dbReference>
<accession>A0A316MAW9</accession>
<dbReference type="InterPro" id="IPR002641">
    <property type="entry name" value="PNPLA_dom"/>
</dbReference>
<evidence type="ECO:0000256" key="3">
    <source>
        <dbReference type="ARBA" id="ARBA00023098"/>
    </source>
</evidence>
<dbReference type="Pfam" id="PF01734">
    <property type="entry name" value="Patatin"/>
    <property type="match status" value="1"/>
</dbReference>
<dbReference type="GO" id="GO:0016042">
    <property type="term" value="P:lipid catabolic process"/>
    <property type="evidence" value="ECO:0007669"/>
    <property type="project" value="UniProtKB-UniRule"/>
</dbReference>
<name>A0A316MAW9_9CLOT</name>
<evidence type="ECO:0000256" key="2">
    <source>
        <dbReference type="ARBA" id="ARBA00022963"/>
    </source>
</evidence>
<organism evidence="6 7">
    <name type="scientific">Clostridium cadaveris</name>
    <dbReference type="NCBI Taxonomy" id="1529"/>
    <lineage>
        <taxon>Bacteria</taxon>
        <taxon>Bacillati</taxon>
        <taxon>Bacillota</taxon>
        <taxon>Clostridia</taxon>
        <taxon>Eubacteriales</taxon>
        <taxon>Clostridiaceae</taxon>
        <taxon>Clostridium</taxon>
    </lineage>
</organism>
<dbReference type="PANTHER" id="PTHR14226:SF29">
    <property type="entry name" value="NEUROPATHY TARGET ESTERASE SWS"/>
    <property type="match status" value="1"/>
</dbReference>
<keyword evidence="2 4" id="KW-0442">Lipid degradation</keyword>
<protein>
    <recommendedName>
        <fullName evidence="5">PNPLA domain-containing protein</fullName>
    </recommendedName>
</protein>
<feature type="short sequence motif" description="DGA/G" evidence="4">
    <location>
        <begin position="181"/>
        <end position="183"/>
    </location>
</feature>
<dbReference type="Proteomes" id="UP000246114">
    <property type="component" value="Unassembled WGS sequence"/>
</dbReference>
<feature type="active site" description="Nucleophile" evidence="4">
    <location>
        <position position="39"/>
    </location>
</feature>
<feature type="active site" description="Proton acceptor" evidence="4">
    <location>
        <position position="181"/>
    </location>
</feature>
<keyword evidence="3 4" id="KW-0443">Lipid metabolism</keyword>
<evidence type="ECO:0000313" key="7">
    <source>
        <dbReference type="Proteomes" id="UP000246114"/>
    </source>
</evidence>
<comment type="caution">
    <text evidence="6">The sequence shown here is derived from an EMBL/GenBank/DDBJ whole genome shotgun (WGS) entry which is preliminary data.</text>
</comment>
<dbReference type="InterPro" id="IPR016035">
    <property type="entry name" value="Acyl_Trfase/lysoPLipase"/>
</dbReference>
<dbReference type="AlphaFoldDB" id="A0A316MAW9"/>
<evidence type="ECO:0000256" key="4">
    <source>
        <dbReference type="PROSITE-ProRule" id="PRU01161"/>
    </source>
</evidence>
<feature type="short sequence motif" description="GXGXXG" evidence="4">
    <location>
        <begin position="10"/>
        <end position="15"/>
    </location>
</feature>
<dbReference type="Gene3D" id="3.40.1090.10">
    <property type="entry name" value="Cytosolic phospholipase A2 catalytic domain"/>
    <property type="match status" value="1"/>
</dbReference>
<feature type="domain" description="PNPLA" evidence="5">
    <location>
        <begin position="6"/>
        <end position="194"/>
    </location>
</feature>
<dbReference type="PROSITE" id="PS51635">
    <property type="entry name" value="PNPLA"/>
    <property type="match status" value="1"/>
</dbReference>
<evidence type="ECO:0000256" key="1">
    <source>
        <dbReference type="ARBA" id="ARBA00022801"/>
    </source>
</evidence>
<gene>
    <name evidence="6" type="ORF">DBY38_04645</name>
</gene>
<dbReference type="SUPFAM" id="SSF52151">
    <property type="entry name" value="FabD/lysophospholipase-like"/>
    <property type="match status" value="1"/>
</dbReference>
<evidence type="ECO:0000259" key="5">
    <source>
        <dbReference type="PROSITE" id="PS51635"/>
    </source>
</evidence>